<dbReference type="Proteomes" id="UP000233837">
    <property type="component" value="Unassembled WGS sequence"/>
</dbReference>
<dbReference type="EMBL" id="KZ502237">
    <property type="protein sequence ID" value="PKU81481.1"/>
    <property type="molecule type" value="Genomic_DNA"/>
</dbReference>
<reference evidence="1 2" key="2">
    <citation type="journal article" date="2017" name="Nature">
        <title>The Apostasia genome and the evolution of orchids.</title>
        <authorList>
            <person name="Zhang G.Q."/>
            <person name="Liu K.W."/>
            <person name="Li Z."/>
            <person name="Lohaus R."/>
            <person name="Hsiao Y.Y."/>
            <person name="Niu S.C."/>
            <person name="Wang J.Y."/>
            <person name="Lin Y.C."/>
            <person name="Xu Q."/>
            <person name="Chen L.J."/>
            <person name="Yoshida K."/>
            <person name="Fujiwara S."/>
            <person name="Wang Z.W."/>
            <person name="Zhang Y.Q."/>
            <person name="Mitsuda N."/>
            <person name="Wang M."/>
            <person name="Liu G.H."/>
            <person name="Pecoraro L."/>
            <person name="Huang H.X."/>
            <person name="Xiao X.J."/>
            <person name="Lin M."/>
            <person name="Wu X.Y."/>
            <person name="Wu W.L."/>
            <person name="Chen Y.Y."/>
            <person name="Chang S.B."/>
            <person name="Sakamoto S."/>
            <person name="Ohme-Takagi M."/>
            <person name="Yagi M."/>
            <person name="Zeng S.J."/>
            <person name="Shen C.Y."/>
            <person name="Yeh C.M."/>
            <person name="Luo Y.B."/>
            <person name="Tsai W.C."/>
            <person name="Van de Peer Y."/>
            <person name="Liu Z.J."/>
        </authorList>
    </citation>
    <scope>NUCLEOTIDE SEQUENCE [LARGE SCALE GENOMIC DNA]</scope>
    <source>
        <tissue evidence="1">The whole plant</tissue>
    </source>
</reference>
<protein>
    <submittedName>
        <fullName evidence="1">Uncharacterized protein</fullName>
    </submittedName>
</protein>
<name>A0A2I0X0Q3_9ASPA</name>
<evidence type="ECO:0000313" key="2">
    <source>
        <dbReference type="Proteomes" id="UP000233837"/>
    </source>
</evidence>
<reference evidence="1 2" key="1">
    <citation type="journal article" date="2016" name="Sci. Rep.">
        <title>The Dendrobium catenatum Lindl. genome sequence provides insights into polysaccharide synthase, floral development and adaptive evolution.</title>
        <authorList>
            <person name="Zhang G.Q."/>
            <person name="Xu Q."/>
            <person name="Bian C."/>
            <person name="Tsai W.C."/>
            <person name="Yeh C.M."/>
            <person name="Liu K.W."/>
            <person name="Yoshida K."/>
            <person name="Zhang L.S."/>
            <person name="Chang S.B."/>
            <person name="Chen F."/>
            <person name="Shi Y."/>
            <person name="Su Y.Y."/>
            <person name="Zhang Y.Q."/>
            <person name="Chen L.J."/>
            <person name="Yin Y."/>
            <person name="Lin M."/>
            <person name="Huang H."/>
            <person name="Deng H."/>
            <person name="Wang Z.W."/>
            <person name="Zhu S.L."/>
            <person name="Zhao X."/>
            <person name="Deng C."/>
            <person name="Niu S.C."/>
            <person name="Huang J."/>
            <person name="Wang M."/>
            <person name="Liu G.H."/>
            <person name="Yang H.J."/>
            <person name="Xiao X.J."/>
            <person name="Hsiao Y.Y."/>
            <person name="Wu W.L."/>
            <person name="Chen Y.Y."/>
            <person name="Mitsuda N."/>
            <person name="Ohme-Takagi M."/>
            <person name="Luo Y.B."/>
            <person name="Van de Peer Y."/>
            <person name="Liu Z.J."/>
        </authorList>
    </citation>
    <scope>NUCLEOTIDE SEQUENCE [LARGE SCALE GENOMIC DNA]</scope>
    <source>
        <tissue evidence="1">The whole plant</tissue>
    </source>
</reference>
<accession>A0A2I0X0Q3</accession>
<dbReference type="AlphaFoldDB" id="A0A2I0X0Q3"/>
<evidence type="ECO:0000313" key="1">
    <source>
        <dbReference type="EMBL" id="PKU81481.1"/>
    </source>
</evidence>
<organism evidence="1 2">
    <name type="scientific">Dendrobium catenatum</name>
    <dbReference type="NCBI Taxonomy" id="906689"/>
    <lineage>
        <taxon>Eukaryota</taxon>
        <taxon>Viridiplantae</taxon>
        <taxon>Streptophyta</taxon>
        <taxon>Embryophyta</taxon>
        <taxon>Tracheophyta</taxon>
        <taxon>Spermatophyta</taxon>
        <taxon>Magnoliopsida</taxon>
        <taxon>Liliopsida</taxon>
        <taxon>Asparagales</taxon>
        <taxon>Orchidaceae</taxon>
        <taxon>Epidendroideae</taxon>
        <taxon>Malaxideae</taxon>
        <taxon>Dendrobiinae</taxon>
        <taxon>Dendrobium</taxon>
    </lineage>
</organism>
<sequence>MMYNRRLRDRNLKKKGLMDDEDPLLCDDVASDDEWFVDDEVEVMPSELQDEDLNVDFFDGLKASTSTTTQEQIKKDEVKGFDGAISDSLVRRRASLHTNRWQSSEVKRDVQGFRAVAFISCGWVSNQRSRI</sequence>
<gene>
    <name evidence="1" type="ORF">MA16_Dca023722</name>
</gene>
<keyword evidence="2" id="KW-1185">Reference proteome</keyword>
<proteinExistence type="predicted"/>